<dbReference type="RefSeq" id="WP_135656540.1">
    <property type="nucleotide sequence ID" value="NZ_JAJUFJ010000010.1"/>
</dbReference>
<comment type="caution">
    <text evidence="2">The sequence shown here is derived from an EMBL/GenBank/DDBJ whole genome shotgun (WGS) entry which is preliminary data.</text>
</comment>
<organism evidence="2 3">
    <name type="scientific">Caproiciproducens galactitolivorans</name>
    <dbReference type="NCBI Taxonomy" id="642589"/>
    <lineage>
        <taxon>Bacteria</taxon>
        <taxon>Bacillati</taxon>
        <taxon>Bacillota</taxon>
        <taxon>Clostridia</taxon>
        <taxon>Eubacteriales</taxon>
        <taxon>Acutalibacteraceae</taxon>
        <taxon>Caproiciproducens</taxon>
    </lineage>
</organism>
<name>A0A4Z0YFH4_9FIRM</name>
<dbReference type="EMBL" id="SRMQ01000001">
    <property type="protein sequence ID" value="TGJ77670.1"/>
    <property type="molecule type" value="Genomic_DNA"/>
</dbReference>
<protein>
    <submittedName>
        <fullName evidence="2">Stress responsive A/B barrel domain protein</fullName>
    </submittedName>
</protein>
<sequence length="97" mass="10981">MVKHIVMWALNEDAKKDSEKITADLQNRFKSLLGVVDGLKAIEVGRNYNGGKYDLVLLCVFDSKEAQEKYQMHPAHVAIKEIVHSLTCGRECADYEI</sequence>
<feature type="domain" description="Stress-response A/B barrel" evidence="1">
    <location>
        <begin position="2"/>
        <end position="95"/>
    </location>
</feature>
<accession>A0A4Z0YFH4</accession>
<dbReference type="Gene3D" id="3.30.70.100">
    <property type="match status" value="1"/>
</dbReference>
<gene>
    <name evidence="2" type="ORF">CAGA_00610</name>
</gene>
<reference evidence="2 3" key="1">
    <citation type="submission" date="2019-04" db="EMBL/GenBank/DDBJ databases">
        <authorList>
            <person name="Poehlein A."/>
            <person name="Bengelsdorf F.R."/>
            <person name="Duerre P."/>
            <person name="Daniel R."/>
        </authorList>
    </citation>
    <scope>NUCLEOTIDE SEQUENCE [LARGE SCALE GENOMIC DNA]</scope>
    <source>
        <strain evidence="2 3">BS-1</strain>
    </source>
</reference>
<dbReference type="InterPro" id="IPR013097">
    <property type="entry name" value="Dabb"/>
</dbReference>
<dbReference type="PANTHER" id="PTHR37832:SF1">
    <property type="entry name" value="STRESS-RESPONSE A_B BARREL DOMAIN-CONTAINING PROTEIN"/>
    <property type="match status" value="1"/>
</dbReference>
<evidence type="ECO:0000259" key="1">
    <source>
        <dbReference type="PROSITE" id="PS51502"/>
    </source>
</evidence>
<dbReference type="Proteomes" id="UP000297714">
    <property type="component" value="Unassembled WGS sequence"/>
</dbReference>
<dbReference type="PROSITE" id="PS51502">
    <property type="entry name" value="S_R_A_B_BARREL"/>
    <property type="match status" value="1"/>
</dbReference>
<dbReference type="InterPro" id="IPR011008">
    <property type="entry name" value="Dimeric_a/b-barrel"/>
</dbReference>
<dbReference type="OrthoDB" id="9808130at2"/>
<dbReference type="SUPFAM" id="SSF54909">
    <property type="entry name" value="Dimeric alpha+beta barrel"/>
    <property type="match status" value="1"/>
</dbReference>
<dbReference type="SMART" id="SM00886">
    <property type="entry name" value="Dabb"/>
    <property type="match status" value="1"/>
</dbReference>
<proteinExistence type="predicted"/>
<evidence type="ECO:0000313" key="2">
    <source>
        <dbReference type="EMBL" id="TGJ77670.1"/>
    </source>
</evidence>
<dbReference type="Pfam" id="PF07876">
    <property type="entry name" value="Dabb"/>
    <property type="match status" value="1"/>
</dbReference>
<dbReference type="AlphaFoldDB" id="A0A4Z0YFH4"/>
<dbReference type="PANTHER" id="PTHR37832">
    <property type="entry name" value="BLL2683 PROTEIN"/>
    <property type="match status" value="1"/>
</dbReference>
<keyword evidence="3" id="KW-1185">Reference proteome</keyword>
<evidence type="ECO:0000313" key="3">
    <source>
        <dbReference type="Proteomes" id="UP000297714"/>
    </source>
</evidence>